<reference evidence="2" key="1">
    <citation type="submission" date="2018-11" db="EMBL/GenBank/DDBJ databases">
        <authorList>
            <person name="Alioto T."/>
            <person name="Alioto T."/>
        </authorList>
    </citation>
    <scope>NUCLEOTIDE SEQUENCE</scope>
</reference>
<dbReference type="OrthoDB" id="5989874at2759"/>
<dbReference type="EMBL" id="UYJE01001818">
    <property type="protein sequence ID" value="VDI05464.1"/>
    <property type="molecule type" value="Genomic_DNA"/>
</dbReference>
<evidence type="ECO:0000313" key="2">
    <source>
        <dbReference type="EMBL" id="VDI05464.1"/>
    </source>
</evidence>
<dbReference type="Proteomes" id="UP000596742">
    <property type="component" value="Unassembled WGS sequence"/>
</dbReference>
<comment type="caution">
    <text evidence="2">The sequence shown here is derived from an EMBL/GenBank/DDBJ whole genome shotgun (WGS) entry which is preliminary data.</text>
</comment>
<dbReference type="AlphaFoldDB" id="A0A8B6CK14"/>
<feature type="domain" description="Mutator-like transposase" evidence="1">
    <location>
        <begin position="30"/>
        <end position="114"/>
    </location>
</feature>
<proteinExistence type="predicted"/>
<accession>A0A8B6CK14</accession>
<evidence type="ECO:0000259" key="1">
    <source>
        <dbReference type="Pfam" id="PF20700"/>
    </source>
</evidence>
<evidence type="ECO:0000313" key="3">
    <source>
        <dbReference type="Proteomes" id="UP000596742"/>
    </source>
</evidence>
<dbReference type="Pfam" id="PF20700">
    <property type="entry name" value="Mutator"/>
    <property type="match status" value="1"/>
</dbReference>
<gene>
    <name evidence="2" type="ORF">MGAL_10B050118</name>
</gene>
<dbReference type="InterPro" id="IPR049012">
    <property type="entry name" value="Mutator_transp_dom"/>
</dbReference>
<organism evidence="2 3">
    <name type="scientific">Mytilus galloprovincialis</name>
    <name type="common">Mediterranean mussel</name>
    <dbReference type="NCBI Taxonomy" id="29158"/>
    <lineage>
        <taxon>Eukaryota</taxon>
        <taxon>Metazoa</taxon>
        <taxon>Spiralia</taxon>
        <taxon>Lophotrochozoa</taxon>
        <taxon>Mollusca</taxon>
        <taxon>Bivalvia</taxon>
        <taxon>Autobranchia</taxon>
        <taxon>Pteriomorphia</taxon>
        <taxon>Mytilida</taxon>
        <taxon>Mytiloidea</taxon>
        <taxon>Mytilidae</taxon>
        <taxon>Mytilinae</taxon>
        <taxon>Mytilus</taxon>
    </lineage>
</organism>
<keyword evidence="3" id="KW-1185">Reference proteome</keyword>
<name>A0A8B6CK14_MYTGA</name>
<sequence>MASSEIKAPSEIEMLLQLPKWMRGKVSLTNEETENIPIKIKYDMGWQKRGSGRKYDSMSGVGVAIGNETGKVLEREIRSKNCRTCSYWEGKGTEAALHDCPRNWYGTSKGHGTGWISKYASEVTGLSMCNNILCYNGRKVNSCSPQQGLQNFIIWLQETIPEKCMLIGHNAKIFDAPRLVLCLQKF</sequence>
<protein>
    <recommendedName>
        <fullName evidence="1">Mutator-like transposase domain-containing protein</fullName>
    </recommendedName>
</protein>